<evidence type="ECO:0000313" key="3">
    <source>
        <dbReference type="EMBL" id="WDE97093.1"/>
    </source>
</evidence>
<keyword evidence="1" id="KW-0732">Signal</keyword>
<dbReference type="Proteomes" id="UP001214250">
    <property type="component" value="Chromosome 1"/>
</dbReference>
<name>A0ABY7VYF3_9BACT</name>
<organism evidence="3 4">
    <name type="scientific">Lentisphaera profundi</name>
    <dbReference type="NCBI Taxonomy" id="1658616"/>
    <lineage>
        <taxon>Bacteria</taxon>
        <taxon>Pseudomonadati</taxon>
        <taxon>Lentisphaerota</taxon>
        <taxon>Lentisphaeria</taxon>
        <taxon>Lentisphaerales</taxon>
        <taxon>Lentisphaeraceae</taxon>
        <taxon>Lentisphaera</taxon>
    </lineage>
</organism>
<dbReference type="Gene3D" id="2.60.120.560">
    <property type="entry name" value="Exo-inulinase, domain 1"/>
    <property type="match status" value="1"/>
</dbReference>
<evidence type="ECO:0000313" key="4">
    <source>
        <dbReference type="Proteomes" id="UP001214250"/>
    </source>
</evidence>
<accession>A0ABY7VYF3</accession>
<dbReference type="EMBL" id="CP117811">
    <property type="protein sequence ID" value="WDE97093.1"/>
    <property type="molecule type" value="Genomic_DNA"/>
</dbReference>
<dbReference type="RefSeq" id="WP_274151271.1">
    <property type="nucleotide sequence ID" value="NZ_CP117811.1"/>
</dbReference>
<feature type="signal peptide" evidence="1">
    <location>
        <begin position="1"/>
        <end position="16"/>
    </location>
</feature>
<protein>
    <submittedName>
        <fullName evidence="3">DUF1080 domain-containing protein</fullName>
    </submittedName>
</protein>
<evidence type="ECO:0000259" key="2">
    <source>
        <dbReference type="Pfam" id="PF06439"/>
    </source>
</evidence>
<feature type="chain" id="PRO_5046919866" evidence="1">
    <location>
        <begin position="17"/>
        <end position="272"/>
    </location>
</feature>
<keyword evidence="4" id="KW-1185">Reference proteome</keyword>
<gene>
    <name evidence="3" type="ORF">PQO03_03870</name>
</gene>
<reference evidence="3 4" key="1">
    <citation type="submission" date="2023-02" db="EMBL/GenBank/DDBJ databases">
        <title>Genome sequence of Lentisphaera profundi SAORIC-696.</title>
        <authorList>
            <person name="Kim e."/>
            <person name="Cho J.-C."/>
            <person name="Choi A."/>
            <person name="Kang I."/>
        </authorList>
    </citation>
    <scope>NUCLEOTIDE SEQUENCE [LARGE SCALE GENOMIC DNA]</scope>
    <source>
        <strain evidence="3 4">SAORIC-696</strain>
    </source>
</reference>
<evidence type="ECO:0000256" key="1">
    <source>
        <dbReference type="SAM" id="SignalP"/>
    </source>
</evidence>
<dbReference type="InterPro" id="IPR010496">
    <property type="entry name" value="AL/BT2_dom"/>
</dbReference>
<dbReference type="Pfam" id="PF06439">
    <property type="entry name" value="3keto-disac_hyd"/>
    <property type="match status" value="1"/>
</dbReference>
<sequence length="272" mass="30975">MKKLLLLSLFALCANAADYEVLDENIRNPKQTDLNGFKNTPMQPAPNEKWHVHDPDRTQPPVAEAKYDGKELAMPSDGTMLFDGSNLDNFKNKKWKLVDGAMQVARKGGSQVSKEKYGDIHLHVEWMVPQGMKGWHQQQGNSGVFLMGRYEVQVLNCWANRTYPDGMTGAIYAQQPPKFNVCRKPGEWNSYDIYFKAPVFEGKELKSPAYITVIFNGVKIHDNYEIKGSTHYRKIASYSAHGAKDHFKLQNHGNPNMFRNIWVAPLKMKLGK</sequence>
<feature type="domain" description="3-keto-alpha-glucoside-1,2-lyase/3-keto-2-hydroxy-glucal hydratase" evidence="2">
    <location>
        <begin position="80"/>
        <end position="263"/>
    </location>
</feature>
<proteinExistence type="predicted"/>